<name>A0A507E2U2_9FUNG</name>
<feature type="region of interest" description="Disordered" evidence="9">
    <location>
        <begin position="1"/>
        <end position="23"/>
    </location>
</feature>
<proteinExistence type="predicted"/>
<dbReference type="InterPro" id="IPR050117">
    <property type="entry name" value="MAPK"/>
</dbReference>
<reference evidence="11 12" key="1">
    <citation type="journal article" date="2019" name="Sci. Rep.">
        <title>Comparative genomics of chytrid fungi reveal insights into the obligate biotrophic and pathogenic lifestyle of Synchytrium endobioticum.</title>
        <authorList>
            <person name="van de Vossenberg B.T.L.H."/>
            <person name="Warris S."/>
            <person name="Nguyen H.D.T."/>
            <person name="van Gent-Pelzer M.P.E."/>
            <person name="Joly D.L."/>
            <person name="van de Geest H.C."/>
            <person name="Bonants P.J.M."/>
            <person name="Smith D.S."/>
            <person name="Levesque C.A."/>
            <person name="van der Lee T.A.J."/>
        </authorList>
    </citation>
    <scope>NUCLEOTIDE SEQUENCE [LARGE SCALE GENOMIC DNA]</scope>
    <source>
        <strain evidence="11 12">CBS 809.83</strain>
    </source>
</reference>
<dbReference type="PROSITE" id="PS00108">
    <property type="entry name" value="PROTEIN_KINASE_ST"/>
    <property type="match status" value="1"/>
</dbReference>
<feature type="region of interest" description="Disordered" evidence="9">
    <location>
        <begin position="368"/>
        <end position="403"/>
    </location>
</feature>
<feature type="compositionally biased region" description="Basic and acidic residues" evidence="9">
    <location>
        <begin position="368"/>
        <end position="381"/>
    </location>
</feature>
<keyword evidence="4 8" id="KW-0547">Nucleotide-binding</keyword>
<feature type="binding site" evidence="8">
    <location>
        <position position="54"/>
    </location>
    <ligand>
        <name>ATP</name>
        <dbReference type="ChEBI" id="CHEBI:30616"/>
    </ligand>
</feature>
<evidence type="ECO:0000256" key="6">
    <source>
        <dbReference type="ARBA" id="ARBA00022840"/>
    </source>
</evidence>
<dbReference type="GO" id="GO:0005524">
    <property type="term" value="F:ATP binding"/>
    <property type="evidence" value="ECO:0007669"/>
    <property type="project" value="UniProtKB-UniRule"/>
</dbReference>
<evidence type="ECO:0000313" key="12">
    <source>
        <dbReference type="Proteomes" id="UP000318582"/>
    </source>
</evidence>
<dbReference type="Pfam" id="PF00069">
    <property type="entry name" value="Pkinase"/>
    <property type="match status" value="1"/>
</dbReference>
<dbReference type="PROSITE" id="PS50011">
    <property type="entry name" value="PROTEIN_KINASE_DOM"/>
    <property type="match status" value="1"/>
</dbReference>
<dbReference type="EMBL" id="QEAQ01000049">
    <property type="protein sequence ID" value="TPX57635.1"/>
    <property type="molecule type" value="Genomic_DNA"/>
</dbReference>
<dbReference type="FunFam" id="1.10.510.10:FF:000624">
    <property type="entry name" value="Mitogen-activated protein kinase"/>
    <property type="match status" value="1"/>
</dbReference>
<feature type="compositionally biased region" description="Basic and acidic residues" evidence="9">
    <location>
        <begin position="692"/>
        <end position="705"/>
    </location>
</feature>
<evidence type="ECO:0000256" key="8">
    <source>
        <dbReference type="PROSITE-ProRule" id="PRU10141"/>
    </source>
</evidence>
<evidence type="ECO:0000256" key="9">
    <source>
        <dbReference type="SAM" id="MobiDB-lite"/>
    </source>
</evidence>
<evidence type="ECO:0000256" key="5">
    <source>
        <dbReference type="ARBA" id="ARBA00022777"/>
    </source>
</evidence>
<keyword evidence="7" id="KW-0539">Nucleus</keyword>
<dbReference type="GO" id="GO:0005634">
    <property type="term" value="C:nucleus"/>
    <property type="evidence" value="ECO:0007669"/>
    <property type="project" value="UniProtKB-SubCell"/>
</dbReference>
<keyword evidence="12" id="KW-1185">Reference proteome</keyword>
<dbReference type="SMART" id="SM00220">
    <property type="entry name" value="S_TKc"/>
    <property type="match status" value="1"/>
</dbReference>
<dbReference type="AlphaFoldDB" id="A0A507E2U2"/>
<feature type="domain" description="Protein kinase" evidence="10">
    <location>
        <begin position="25"/>
        <end position="310"/>
    </location>
</feature>
<dbReference type="InterPro" id="IPR000719">
    <property type="entry name" value="Prot_kinase_dom"/>
</dbReference>
<organism evidence="11 12">
    <name type="scientific">Powellomyces hirtus</name>
    <dbReference type="NCBI Taxonomy" id="109895"/>
    <lineage>
        <taxon>Eukaryota</taxon>
        <taxon>Fungi</taxon>
        <taxon>Fungi incertae sedis</taxon>
        <taxon>Chytridiomycota</taxon>
        <taxon>Chytridiomycota incertae sedis</taxon>
        <taxon>Chytridiomycetes</taxon>
        <taxon>Spizellomycetales</taxon>
        <taxon>Powellomycetaceae</taxon>
        <taxon>Powellomyces</taxon>
    </lineage>
</organism>
<dbReference type="InterPro" id="IPR008271">
    <property type="entry name" value="Ser/Thr_kinase_AS"/>
</dbReference>
<accession>A0A507E2U2</accession>
<evidence type="ECO:0000256" key="7">
    <source>
        <dbReference type="ARBA" id="ARBA00023242"/>
    </source>
</evidence>
<dbReference type="PROSITE" id="PS00107">
    <property type="entry name" value="PROTEIN_KINASE_ATP"/>
    <property type="match status" value="1"/>
</dbReference>
<dbReference type="Gene3D" id="1.10.510.10">
    <property type="entry name" value="Transferase(Phosphotransferase) domain 1"/>
    <property type="match status" value="1"/>
</dbReference>
<comment type="caution">
    <text evidence="11">The sequence shown here is derived from an EMBL/GenBank/DDBJ whole genome shotgun (WGS) entry which is preliminary data.</text>
</comment>
<feature type="compositionally biased region" description="Low complexity" evidence="9">
    <location>
        <begin position="459"/>
        <end position="468"/>
    </location>
</feature>
<dbReference type="PANTHER" id="PTHR24055">
    <property type="entry name" value="MITOGEN-ACTIVATED PROTEIN KINASE"/>
    <property type="match status" value="1"/>
</dbReference>
<evidence type="ECO:0000256" key="1">
    <source>
        <dbReference type="ARBA" id="ARBA00004123"/>
    </source>
</evidence>
<keyword evidence="2" id="KW-0723">Serine/threonine-protein kinase</keyword>
<comment type="subcellular location">
    <subcellularLocation>
        <location evidence="1">Nucleus</location>
    </subcellularLocation>
</comment>
<dbReference type="Gene3D" id="3.30.200.20">
    <property type="entry name" value="Phosphorylase Kinase, domain 1"/>
    <property type="match status" value="1"/>
</dbReference>
<dbReference type="SUPFAM" id="SSF56112">
    <property type="entry name" value="Protein kinase-like (PK-like)"/>
    <property type="match status" value="1"/>
</dbReference>
<feature type="compositionally biased region" description="Basic and acidic residues" evidence="9">
    <location>
        <begin position="1"/>
        <end position="10"/>
    </location>
</feature>
<dbReference type="STRING" id="109895.A0A507E2U2"/>
<dbReference type="InterPro" id="IPR017441">
    <property type="entry name" value="Protein_kinase_ATP_BS"/>
</dbReference>
<feature type="compositionally biased region" description="Polar residues" evidence="9">
    <location>
        <begin position="714"/>
        <end position="730"/>
    </location>
</feature>
<dbReference type="Proteomes" id="UP000318582">
    <property type="component" value="Unassembled WGS sequence"/>
</dbReference>
<feature type="region of interest" description="Disordered" evidence="9">
    <location>
        <begin position="656"/>
        <end position="749"/>
    </location>
</feature>
<evidence type="ECO:0000259" key="10">
    <source>
        <dbReference type="PROSITE" id="PS50011"/>
    </source>
</evidence>
<feature type="region of interest" description="Disordered" evidence="9">
    <location>
        <begin position="318"/>
        <end position="349"/>
    </location>
</feature>
<keyword evidence="6 8" id="KW-0067">ATP-binding</keyword>
<evidence type="ECO:0000256" key="2">
    <source>
        <dbReference type="ARBA" id="ARBA00022527"/>
    </source>
</evidence>
<sequence>MGKEETEDRPAGSASGGGTGKLEDYRLMGKLGEGTFSEVLKVKQKKSGRISAMKRFRKHFKSFEEIETLREIQALRRLNPHQHIVALEDVIFDPKHGILSLNFELMECNLYELISQRKTSALLTESKARLFMYQICKALEYIHGKGIFHRDIKPENILVKDNNIKIADFGSCRGIHSKQPYTEYIATRWYRPPECLLTAGFYSYKMDIWGAGCVLFEIVSRVPLFPGSNELDQLHRIHAVLGTPKKELLRYMAGSKAASAKYNFPQKEGTGIRALIPHVQMDCVELINALLAYNPDERISSKDALKYAYFKDMPASELERSPTSRSAAASGGPFKSKSARRKGSLHNVSLSIPQLPTAVVVATGAKGGGEKKIETESDPDSRSVPTNTYLKSSKPAVTHSTTHNTTTTITTTITNKADAPSHHPAAHPATVIPTASGVAPTSIPPAGKQETQHHDSHQQQHPAIQQQHSLSSLLAKSGKPHHTTTTVAAAQLRTRQDPPADPPALTGGTLMAIAQHVRTGPFITSTSITTQQQPTQHQPVAASSSTTSLPPIAQMLTGGSTATGGTSTSAFYAKFKQDDKRAAAAVAAAVMDQGAPRLHGRLRASAGPNKKVPPRSLGQPQGGAQAAPSTDSKAPQWGATVVGKNAVVQSHKLPSIGPTQAHSIQPQHKSLHQAAAASSNTAVLPNLPSHMPKHETGDAKSRPKELLVLPSLGSEKTTSKQTTNHSTASPAPTVFPAIKHLGGSKPGGN</sequence>
<feature type="compositionally biased region" description="Polar residues" evidence="9">
    <location>
        <begin position="657"/>
        <end position="668"/>
    </location>
</feature>
<dbReference type="InterPro" id="IPR011009">
    <property type="entry name" value="Kinase-like_dom_sf"/>
</dbReference>
<feature type="region of interest" description="Disordered" evidence="9">
    <location>
        <begin position="435"/>
        <end position="484"/>
    </location>
</feature>
<evidence type="ECO:0000256" key="4">
    <source>
        <dbReference type="ARBA" id="ARBA00022741"/>
    </source>
</evidence>
<dbReference type="FunFam" id="3.30.200.20:FF:000271">
    <property type="entry name" value="MAPK/MAK/MRK overlapping kinase"/>
    <property type="match status" value="1"/>
</dbReference>
<evidence type="ECO:0000313" key="11">
    <source>
        <dbReference type="EMBL" id="TPX57635.1"/>
    </source>
</evidence>
<gene>
    <name evidence="11" type="ORF">PhCBS80983_g03695</name>
</gene>
<protein>
    <recommendedName>
        <fullName evidence="10">Protein kinase domain-containing protein</fullName>
    </recommendedName>
</protein>
<dbReference type="GO" id="GO:0004674">
    <property type="term" value="F:protein serine/threonine kinase activity"/>
    <property type="evidence" value="ECO:0007669"/>
    <property type="project" value="UniProtKB-KW"/>
</dbReference>
<keyword evidence="3" id="KW-0808">Transferase</keyword>
<keyword evidence="5" id="KW-0418">Kinase</keyword>
<feature type="region of interest" description="Disordered" evidence="9">
    <location>
        <begin position="600"/>
        <end position="636"/>
    </location>
</feature>
<evidence type="ECO:0000256" key="3">
    <source>
        <dbReference type="ARBA" id="ARBA00022679"/>
    </source>
</evidence>